<dbReference type="PANTHER" id="PTHR39962:SF1">
    <property type="entry name" value="LPXI FAMILY PROTEIN"/>
    <property type="match status" value="1"/>
</dbReference>
<evidence type="ECO:0000259" key="2">
    <source>
        <dbReference type="Pfam" id="PF17930"/>
    </source>
</evidence>
<evidence type="ECO:0000259" key="1">
    <source>
        <dbReference type="Pfam" id="PF06230"/>
    </source>
</evidence>
<name>A0A8J6N0B1_9DELT</name>
<reference evidence="3 4" key="1">
    <citation type="submission" date="2020-08" db="EMBL/GenBank/DDBJ databases">
        <title>Bridging the membrane lipid divide: bacteria of the FCB group superphylum have the potential to synthesize archaeal ether lipids.</title>
        <authorList>
            <person name="Villanueva L."/>
            <person name="Von Meijenfeldt F.A.B."/>
            <person name="Westbye A.B."/>
            <person name="Yadav S."/>
            <person name="Hopmans E.C."/>
            <person name="Dutilh B.E."/>
            <person name="Sinninghe Damste J.S."/>
        </authorList>
    </citation>
    <scope>NUCLEOTIDE SEQUENCE [LARGE SCALE GENOMIC DNA]</scope>
    <source>
        <strain evidence="3">NIOZ-UU27</strain>
    </source>
</reference>
<feature type="domain" description="LpxI C-terminal" evidence="1">
    <location>
        <begin position="130"/>
        <end position="259"/>
    </location>
</feature>
<dbReference type="Pfam" id="PF06230">
    <property type="entry name" value="LpxI_C"/>
    <property type="match status" value="1"/>
</dbReference>
<gene>
    <name evidence="3" type="primary">lpxI</name>
    <name evidence="3" type="ORF">H8E19_10745</name>
</gene>
<organism evidence="3 4">
    <name type="scientific">Candidatus Desulfacyla euxinica</name>
    <dbReference type="NCBI Taxonomy" id="2841693"/>
    <lineage>
        <taxon>Bacteria</taxon>
        <taxon>Deltaproteobacteria</taxon>
        <taxon>Candidatus Desulfacyla</taxon>
    </lineage>
</organism>
<dbReference type="InterPro" id="IPR041255">
    <property type="entry name" value="LpxI_N"/>
</dbReference>
<protein>
    <submittedName>
        <fullName evidence="3">UDP-2,3-diacylglucosamine diphosphatase LpxI</fullName>
        <ecNumber evidence="3">3.6.1.54</ecNumber>
    </submittedName>
</protein>
<dbReference type="InterPro" id="IPR053174">
    <property type="entry name" value="LpxI"/>
</dbReference>
<dbReference type="InterPro" id="IPR010415">
    <property type="entry name" value="LpxI_C"/>
</dbReference>
<accession>A0A8J6N0B1</accession>
<dbReference type="Proteomes" id="UP000650524">
    <property type="component" value="Unassembled WGS sequence"/>
</dbReference>
<sequence>MIAGGGQFPLLIADAARKEGVRIVAVAHHDETEPSLSEKVDEIVWIKLGQFGQLIRTFKKNGVRNALMAGTITKKRMFENIRPDLKGLAIISKLAIFHDDDILRAVAKELAREGIEIISSIRFLPDLIAPEGCLTARRPNKAEKEDAHFGWKIAKELGRLDIGQCVVVRKKTVLAIEAIDGTDATILRGGKLAKEKAVVVKVSKPNQDLRFDVPCVGLETIKVMSKVKGAVLAVEAGYTLLFDKEEMIVEADRENISIIAITMP</sequence>
<evidence type="ECO:0000313" key="3">
    <source>
        <dbReference type="EMBL" id="MBC8177870.1"/>
    </source>
</evidence>
<evidence type="ECO:0000313" key="4">
    <source>
        <dbReference type="Proteomes" id="UP000650524"/>
    </source>
</evidence>
<dbReference type="Gene3D" id="3.40.140.80">
    <property type="match status" value="1"/>
</dbReference>
<dbReference type="Pfam" id="PF17930">
    <property type="entry name" value="LpxI_N"/>
    <property type="match status" value="1"/>
</dbReference>
<dbReference type="Gene3D" id="3.40.50.20">
    <property type="match status" value="1"/>
</dbReference>
<proteinExistence type="predicted"/>
<feature type="domain" description="LpxI N-terminal" evidence="2">
    <location>
        <begin position="1"/>
        <end position="127"/>
    </location>
</feature>
<dbReference type="AlphaFoldDB" id="A0A8J6N0B1"/>
<dbReference type="GO" id="GO:0016787">
    <property type="term" value="F:hydrolase activity"/>
    <property type="evidence" value="ECO:0007669"/>
    <property type="project" value="UniProtKB-KW"/>
</dbReference>
<dbReference type="InterPro" id="IPR043167">
    <property type="entry name" value="LpxI_C_sf"/>
</dbReference>
<comment type="caution">
    <text evidence="3">The sequence shown here is derived from an EMBL/GenBank/DDBJ whole genome shotgun (WGS) entry which is preliminary data.</text>
</comment>
<dbReference type="EC" id="3.6.1.54" evidence="3"/>
<dbReference type="EMBL" id="JACNJD010000240">
    <property type="protein sequence ID" value="MBC8177870.1"/>
    <property type="molecule type" value="Genomic_DNA"/>
</dbReference>
<keyword evidence="3" id="KW-0378">Hydrolase</keyword>
<dbReference type="PANTHER" id="PTHR39962">
    <property type="entry name" value="BLL4848 PROTEIN"/>
    <property type="match status" value="1"/>
</dbReference>